<dbReference type="AlphaFoldDB" id="A0A1F4ZC12"/>
<dbReference type="Proteomes" id="UP000177080">
    <property type="component" value="Unassembled WGS sequence"/>
</dbReference>
<name>A0A1F4ZC12_9BACT</name>
<dbReference type="InterPro" id="IPR052022">
    <property type="entry name" value="26kDa_periplasmic_antigen"/>
</dbReference>
<dbReference type="GO" id="GO:0006974">
    <property type="term" value="P:DNA damage response"/>
    <property type="evidence" value="ECO:0007669"/>
    <property type="project" value="TreeGrafter"/>
</dbReference>
<proteinExistence type="predicted"/>
<dbReference type="InterPro" id="IPR007497">
    <property type="entry name" value="SIMPL/DUF541"/>
</dbReference>
<dbReference type="Gene3D" id="3.30.110.170">
    <property type="entry name" value="Protein of unknown function (DUF541), domain 1"/>
    <property type="match status" value="1"/>
</dbReference>
<protein>
    <recommendedName>
        <fullName evidence="3">26 kDa periplasmic immunogenic protein</fullName>
    </recommendedName>
</protein>
<evidence type="ECO:0008006" key="3">
    <source>
        <dbReference type="Google" id="ProtNLM"/>
    </source>
</evidence>
<evidence type="ECO:0000313" key="1">
    <source>
        <dbReference type="EMBL" id="OGD03745.1"/>
    </source>
</evidence>
<accession>A0A1F4ZC12</accession>
<dbReference type="PANTHER" id="PTHR34387">
    <property type="entry name" value="SLR1258 PROTEIN"/>
    <property type="match status" value="1"/>
</dbReference>
<gene>
    <name evidence="1" type="ORF">A2989_03630</name>
</gene>
<dbReference type="Gene3D" id="3.30.70.2970">
    <property type="entry name" value="Protein of unknown function (DUF541), domain 2"/>
    <property type="match status" value="1"/>
</dbReference>
<dbReference type="STRING" id="1797259.A2989_03630"/>
<sequence length="241" mass="26055">MKGLINIFSIFILAYLLLRFAPAIPISSTVTQKQDLFTVTGTGKVTVIPDTAIISLGITVSRPTVKAAQTEANTIINRITSSLKSAGIAEKDIKTDQYSIYPQYDYQSGTNRITGYQVSTSLTVTVRNLEKINEAIDTATAQGANTISSVQFTVDETRQKELSQQARQEAVKEAKIKAESLSRSAGLTLGRIVNVQESEPSFPRPYLALSEKAIGRGGGDTQVEPGSTDITSVVTLSYETR</sequence>
<reference evidence="1 2" key="1">
    <citation type="journal article" date="2016" name="Nat. Commun.">
        <title>Thousands of microbial genomes shed light on interconnected biogeochemical processes in an aquifer system.</title>
        <authorList>
            <person name="Anantharaman K."/>
            <person name="Brown C.T."/>
            <person name="Hug L.A."/>
            <person name="Sharon I."/>
            <person name="Castelle C.J."/>
            <person name="Probst A.J."/>
            <person name="Thomas B.C."/>
            <person name="Singh A."/>
            <person name="Wilkins M.J."/>
            <person name="Karaoz U."/>
            <person name="Brodie E.L."/>
            <person name="Williams K.H."/>
            <person name="Hubbard S.S."/>
            <person name="Banfield J.F."/>
        </authorList>
    </citation>
    <scope>NUCLEOTIDE SEQUENCE [LARGE SCALE GENOMIC DNA]</scope>
</reference>
<organism evidence="1 2">
    <name type="scientific">Candidatus Amesbacteria bacterium RIFCSPLOWO2_01_FULL_48_25</name>
    <dbReference type="NCBI Taxonomy" id="1797259"/>
    <lineage>
        <taxon>Bacteria</taxon>
        <taxon>Candidatus Amesiibacteriota</taxon>
    </lineage>
</organism>
<dbReference type="PANTHER" id="PTHR34387:SF2">
    <property type="entry name" value="SLR1258 PROTEIN"/>
    <property type="match status" value="1"/>
</dbReference>
<comment type="caution">
    <text evidence="1">The sequence shown here is derived from an EMBL/GenBank/DDBJ whole genome shotgun (WGS) entry which is preliminary data.</text>
</comment>
<dbReference type="Pfam" id="PF04402">
    <property type="entry name" value="SIMPL"/>
    <property type="match status" value="1"/>
</dbReference>
<dbReference type="EMBL" id="MEXN01000005">
    <property type="protein sequence ID" value="OGD03745.1"/>
    <property type="molecule type" value="Genomic_DNA"/>
</dbReference>
<evidence type="ECO:0000313" key="2">
    <source>
        <dbReference type="Proteomes" id="UP000177080"/>
    </source>
</evidence>